<proteinExistence type="inferred from homology"/>
<keyword evidence="5 8" id="KW-0812">Transmembrane</keyword>
<dbReference type="Gramene" id="KVH88536">
    <property type="protein sequence ID" value="KVH88536"/>
    <property type="gene ID" value="Ccrd_026591"/>
</dbReference>
<dbReference type="STRING" id="59895.A0A103XD84"/>
<dbReference type="PANTHER" id="PTHR36488">
    <property type="entry name" value="CASP-LIKE PROTEIN 1U1"/>
    <property type="match status" value="1"/>
</dbReference>
<name>A0A103XD84_CYNCS</name>
<keyword evidence="6 8" id="KW-1133">Transmembrane helix</keyword>
<dbReference type="InterPro" id="IPR006459">
    <property type="entry name" value="CASP/CASPL"/>
</dbReference>
<keyword evidence="7 8" id="KW-0472">Membrane</keyword>
<feature type="transmembrane region" description="Helical" evidence="8">
    <location>
        <begin position="163"/>
        <end position="183"/>
    </location>
</feature>
<feature type="transmembrane region" description="Helical" evidence="8">
    <location>
        <begin position="118"/>
        <end position="143"/>
    </location>
</feature>
<gene>
    <name evidence="10" type="ORF">Ccrd_026591</name>
</gene>
<dbReference type="NCBIfam" id="TIGR01569">
    <property type="entry name" value="A_tha_TIGR01569"/>
    <property type="match status" value="1"/>
</dbReference>
<evidence type="ECO:0000256" key="6">
    <source>
        <dbReference type="ARBA" id="ARBA00022989"/>
    </source>
</evidence>
<feature type="domain" description="Casparian strip membrane protein" evidence="9">
    <location>
        <begin position="69"/>
        <end position="216"/>
    </location>
</feature>
<sequence length="240" mass="25729">MWHSNTLARNTSFTLQFSLRSLAMALKDTTATPHATVNVELPLKSSAPPPLEYKLATGAAGVKGHDHGVFEATLRVLLCVTSLAGVIVMVTSKQTKMIPISPTMAVPIDAKFNHSESYIYYVAAVSVACLYGIITGASSVLALKKTGGSSGKLHFQTVILDSLMLGIVASATGATTGVAYIGLRGNSHSRWHEICNAYGSYCHHLGISIVLSLMSSIELLLLVWLAFYILFKKIRGSPKY</sequence>
<comment type="similarity">
    <text evidence="2 8">Belongs to the Casparian strip membrane proteins (CASP) family.</text>
</comment>
<organism evidence="10 11">
    <name type="scientific">Cynara cardunculus var. scolymus</name>
    <name type="common">Globe artichoke</name>
    <name type="synonym">Cynara scolymus</name>
    <dbReference type="NCBI Taxonomy" id="59895"/>
    <lineage>
        <taxon>Eukaryota</taxon>
        <taxon>Viridiplantae</taxon>
        <taxon>Streptophyta</taxon>
        <taxon>Embryophyta</taxon>
        <taxon>Tracheophyta</taxon>
        <taxon>Spermatophyta</taxon>
        <taxon>Magnoliopsida</taxon>
        <taxon>eudicotyledons</taxon>
        <taxon>Gunneridae</taxon>
        <taxon>Pentapetalae</taxon>
        <taxon>asterids</taxon>
        <taxon>campanulids</taxon>
        <taxon>Asterales</taxon>
        <taxon>Asteraceae</taxon>
        <taxon>Carduoideae</taxon>
        <taxon>Cardueae</taxon>
        <taxon>Carduinae</taxon>
        <taxon>Cynara</taxon>
    </lineage>
</organism>
<accession>A0A103XD84</accession>
<comment type="caution">
    <text evidence="10">The sequence shown here is derived from an EMBL/GenBank/DDBJ whole genome shotgun (WGS) entry which is preliminary data.</text>
</comment>
<evidence type="ECO:0000256" key="3">
    <source>
        <dbReference type="ARBA" id="ARBA00011489"/>
    </source>
</evidence>
<feature type="transmembrane region" description="Helical" evidence="8">
    <location>
        <begin position="203"/>
        <end position="231"/>
    </location>
</feature>
<evidence type="ECO:0000259" key="9">
    <source>
        <dbReference type="Pfam" id="PF04535"/>
    </source>
</evidence>
<comment type="subunit">
    <text evidence="3 8">Homodimer and heterodimers.</text>
</comment>
<keyword evidence="4 8" id="KW-1003">Cell membrane</keyword>
<dbReference type="Proteomes" id="UP000243975">
    <property type="component" value="Unassembled WGS sequence"/>
</dbReference>
<dbReference type="GO" id="GO:0005886">
    <property type="term" value="C:plasma membrane"/>
    <property type="evidence" value="ECO:0007669"/>
    <property type="project" value="UniProtKB-SubCell"/>
</dbReference>
<dbReference type="InterPro" id="IPR006702">
    <property type="entry name" value="CASP_dom"/>
</dbReference>
<dbReference type="PANTHER" id="PTHR36488:SF8">
    <property type="entry name" value="CASP-LIKE PROTEIN 1U1"/>
    <property type="match status" value="1"/>
</dbReference>
<evidence type="ECO:0000256" key="8">
    <source>
        <dbReference type="RuleBase" id="RU361233"/>
    </source>
</evidence>
<dbReference type="AlphaFoldDB" id="A0A103XD84"/>
<evidence type="ECO:0000256" key="1">
    <source>
        <dbReference type="ARBA" id="ARBA00004651"/>
    </source>
</evidence>
<dbReference type="OMA" id="ICNAYGS"/>
<evidence type="ECO:0000256" key="5">
    <source>
        <dbReference type="ARBA" id="ARBA00022692"/>
    </source>
</evidence>
<evidence type="ECO:0000313" key="10">
    <source>
        <dbReference type="EMBL" id="KVH88536.1"/>
    </source>
</evidence>
<evidence type="ECO:0000313" key="11">
    <source>
        <dbReference type="Proteomes" id="UP000243975"/>
    </source>
</evidence>
<reference evidence="10 11" key="1">
    <citation type="journal article" date="2016" name="Sci. Rep.">
        <title>The genome sequence of the outbreeding globe artichoke constructed de novo incorporating a phase-aware low-pass sequencing strategy of F1 progeny.</title>
        <authorList>
            <person name="Scaglione D."/>
            <person name="Reyes-Chin-Wo S."/>
            <person name="Acquadro A."/>
            <person name="Froenicke L."/>
            <person name="Portis E."/>
            <person name="Beitel C."/>
            <person name="Tirone M."/>
            <person name="Mauro R."/>
            <person name="Lo Monaco A."/>
            <person name="Mauromicale G."/>
            <person name="Faccioli P."/>
            <person name="Cattivelli L."/>
            <person name="Rieseberg L."/>
            <person name="Michelmore R."/>
            <person name="Lanteri S."/>
        </authorList>
    </citation>
    <scope>NUCLEOTIDE SEQUENCE [LARGE SCALE GENOMIC DNA]</scope>
    <source>
        <strain evidence="10">2C</strain>
    </source>
</reference>
<dbReference type="InterPro" id="IPR044173">
    <property type="entry name" value="CASPL"/>
</dbReference>
<protein>
    <recommendedName>
        <fullName evidence="8">CASP-like protein</fullName>
    </recommendedName>
</protein>
<evidence type="ECO:0000256" key="7">
    <source>
        <dbReference type="ARBA" id="ARBA00023136"/>
    </source>
</evidence>
<dbReference type="EMBL" id="LEKV01005383">
    <property type="protein sequence ID" value="KVH88536.1"/>
    <property type="molecule type" value="Genomic_DNA"/>
</dbReference>
<evidence type="ECO:0000256" key="2">
    <source>
        <dbReference type="ARBA" id="ARBA00007651"/>
    </source>
</evidence>
<evidence type="ECO:0000256" key="4">
    <source>
        <dbReference type="ARBA" id="ARBA00022475"/>
    </source>
</evidence>
<keyword evidence="11" id="KW-1185">Reference proteome</keyword>
<dbReference type="Pfam" id="PF04535">
    <property type="entry name" value="CASP_dom"/>
    <property type="match status" value="1"/>
</dbReference>
<comment type="subcellular location">
    <subcellularLocation>
        <location evidence="1 8">Cell membrane</location>
        <topology evidence="1 8">Multi-pass membrane protein</topology>
    </subcellularLocation>
</comment>
<feature type="transmembrane region" description="Helical" evidence="8">
    <location>
        <begin position="72"/>
        <end position="92"/>
    </location>
</feature>